<evidence type="ECO:0000256" key="16">
    <source>
        <dbReference type="ARBA" id="ARBA00022932"/>
    </source>
</evidence>
<evidence type="ECO:0000313" key="22">
    <source>
        <dbReference type="EMBL" id="MBW0542658.1"/>
    </source>
</evidence>
<sequence>MWMRFCRITCNGSLQSFISEVIQCLNEVITVKDYHNIVEKVTANTETLRNTNAILNLLHDVVLKEEALNLQNNNQSVELNREIFCSKTIHYCRDGKHNPLASHPADRCWQLHPKLRPERHIRNLKNHMFNHMCFFTDIRREVNMAISTVCDKSTPNAAGEGTAKLMDRNGKIWTLKDSLYVSNLTTNLVALSRLAREITIKNKGSMYEIFLNNYNKPVFHCATNSGILETSVTLSKPISLDTTNESWNDRLGHMHEEGIKRLIPKFKQEGTCKICMQGKFPKFPFQHNFQEPKHPLENIHLDLCGPMQTALIRGARYFMIIINQFTGYINIKFLKHKSEAYTHFHNFKDHAENKQKRKILNITSDGGGEFVKINFKRLNDKSGINHIVSPPYTPQHNGIAERINRAVIKKTCCLLLQSKLPPCFSAEAATTTTMLCNLVQRWEKTPYQL</sequence>
<dbReference type="SUPFAM" id="SSF53098">
    <property type="entry name" value="Ribonuclease H-like"/>
    <property type="match status" value="1"/>
</dbReference>
<keyword evidence="16" id="KW-0239">DNA-directed DNA polymerase</keyword>
<evidence type="ECO:0000256" key="6">
    <source>
        <dbReference type="ARBA" id="ARBA00022722"/>
    </source>
</evidence>
<dbReference type="AlphaFoldDB" id="A0A9Q3FMB9"/>
<dbReference type="GO" id="GO:0003887">
    <property type="term" value="F:DNA-directed DNA polymerase activity"/>
    <property type="evidence" value="ECO:0007669"/>
    <property type="project" value="UniProtKB-KW"/>
</dbReference>
<dbReference type="GO" id="GO:0032196">
    <property type="term" value="P:transposition"/>
    <property type="evidence" value="ECO:0007669"/>
    <property type="project" value="UniProtKB-KW"/>
</dbReference>
<dbReference type="GO" id="GO:0015074">
    <property type="term" value="P:DNA integration"/>
    <property type="evidence" value="ECO:0007669"/>
    <property type="project" value="UniProtKB-KW"/>
</dbReference>
<keyword evidence="14" id="KW-0229">DNA integration</keyword>
<dbReference type="EMBL" id="AVOT02047368">
    <property type="protein sequence ID" value="MBW0542658.1"/>
    <property type="molecule type" value="Genomic_DNA"/>
</dbReference>
<evidence type="ECO:0000256" key="13">
    <source>
        <dbReference type="ARBA" id="ARBA00022884"/>
    </source>
</evidence>
<evidence type="ECO:0000256" key="2">
    <source>
        <dbReference type="ARBA" id="ARBA00022578"/>
    </source>
</evidence>
<dbReference type="GO" id="GO:0008233">
    <property type="term" value="F:peptidase activity"/>
    <property type="evidence" value="ECO:0007669"/>
    <property type="project" value="UniProtKB-KW"/>
</dbReference>
<keyword evidence="13" id="KW-0694">RNA-binding</keyword>
<evidence type="ECO:0000256" key="12">
    <source>
        <dbReference type="ARBA" id="ARBA00022842"/>
    </source>
</evidence>
<comment type="catalytic activity">
    <reaction evidence="20">
        <text>DNA(n) + a 2'-deoxyribonucleoside 5'-triphosphate = DNA(n+1) + diphosphate</text>
        <dbReference type="Rhea" id="RHEA:22508"/>
        <dbReference type="Rhea" id="RHEA-COMP:17339"/>
        <dbReference type="Rhea" id="RHEA-COMP:17340"/>
        <dbReference type="ChEBI" id="CHEBI:33019"/>
        <dbReference type="ChEBI" id="CHEBI:61560"/>
        <dbReference type="ChEBI" id="CHEBI:173112"/>
        <dbReference type="EC" id="2.7.7.7"/>
    </reaction>
</comment>
<keyword evidence="16" id="KW-0808">Transferase</keyword>
<proteinExistence type="predicted"/>
<feature type="domain" description="Integrase catalytic" evidence="21">
    <location>
        <begin position="291"/>
        <end position="449"/>
    </location>
</feature>
<dbReference type="PROSITE" id="PS50994">
    <property type="entry name" value="INTEGRASE"/>
    <property type="match status" value="1"/>
</dbReference>
<keyword evidence="10" id="KW-0378">Hydrolase</keyword>
<keyword evidence="9" id="KW-0255">Endonuclease</keyword>
<keyword evidence="18" id="KW-0233">DNA recombination</keyword>
<dbReference type="InterPro" id="IPR036397">
    <property type="entry name" value="RNaseH_sf"/>
</dbReference>
<evidence type="ECO:0000256" key="20">
    <source>
        <dbReference type="ARBA" id="ARBA00049244"/>
    </source>
</evidence>
<keyword evidence="12" id="KW-0460">Magnesium</keyword>
<dbReference type="GO" id="GO:0004519">
    <property type="term" value="F:endonuclease activity"/>
    <property type="evidence" value="ECO:0007669"/>
    <property type="project" value="UniProtKB-KW"/>
</dbReference>
<dbReference type="GO" id="GO:0006508">
    <property type="term" value="P:proteolysis"/>
    <property type="evidence" value="ECO:0007669"/>
    <property type="project" value="UniProtKB-KW"/>
</dbReference>
<evidence type="ECO:0000256" key="7">
    <source>
        <dbReference type="ARBA" id="ARBA00022723"/>
    </source>
</evidence>
<dbReference type="GO" id="GO:0003964">
    <property type="term" value="F:RNA-directed DNA polymerase activity"/>
    <property type="evidence" value="ECO:0007669"/>
    <property type="project" value="UniProtKB-KW"/>
</dbReference>
<keyword evidence="4" id="KW-0645">Protease</keyword>
<name>A0A9Q3FMB9_9BASI</name>
<evidence type="ECO:0000256" key="4">
    <source>
        <dbReference type="ARBA" id="ARBA00022670"/>
    </source>
</evidence>
<accession>A0A9Q3FMB9</accession>
<keyword evidence="15" id="KW-0695">RNA-directed DNA polymerase</keyword>
<dbReference type="GO" id="GO:0006310">
    <property type="term" value="P:DNA recombination"/>
    <property type="evidence" value="ECO:0007669"/>
    <property type="project" value="UniProtKB-KW"/>
</dbReference>
<keyword evidence="8" id="KW-0547">Nucleotide-binding</keyword>
<keyword evidence="3" id="KW-1188">Viral release from host cell</keyword>
<evidence type="ECO:0000256" key="10">
    <source>
        <dbReference type="ARBA" id="ARBA00022801"/>
    </source>
</evidence>
<dbReference type="InterPro" id="IPR012337">
    <property type="entry name" value="RNaseH-like_sf"/>
</dbReference>
<comment type="catalytic activity">
    <reaction evidence="19">
        <text>DNA(n) + a 2'-deoxyribonucleoside 5'-triphosphate = DNA(n+1) + diphosphate</text>
        <dbReference type="Rhea" id="RHEA:22508"/>
        <dbReference type="Rhea" id="RHEA-COMP:17339"/>
        <dbReference type="Rhea" id="RHEA-COMP:17340"/>
        <dbReference type="ChEBI" id="CHEBI:33019"/>
        <dbReference type="ChEBI" id="CHEBI:61560"/>
        <dbReference type="ChEBI" id="CHEBI:173112"/>
        <dbReference type="EC" id="2.7.7.49"/>
    </reaction>
</comment>
<evidence type="ECO:0000256" key="9">
    <source>
        <dbReference type="ARBA" id="ARBA00022759"/>
    </source>
</evidence>
<dbReference type="OrthoDB" id="7696622at2759"/>
<evidence type="ECO:0000256" key="19">
    <source>
        <dbReference type="ARBA" id="ARBA00048173"/>
    </source>
</evidence>
<keyword evidence="2" id="KW-0815">Transposition</keyword>
<evidence type="ECO:0000256" key="5">
    <source>
        <dbReference type="ARBA" id="ARBA00022695"/>
    </source>
</evidence>
<gene>
    <name evidence="22" type="ORF">O181_082373</name>
</gene>
<dbReference type="GO" id="GO:0005524">
    <property type="term" value="F:ATP binding"/>
    <property type="evidence" value="ECO:0007669"/>
    <property type="project" value="UniProtKB-KW"/>
</dbReference>
<evidence type="ECO:0000256" key="18">
    <source>
        <dbReference type="ARBA" id="ARBA00023172"/>
    </source>
</evidence>
<dbReference type="InterPro" id="IPR054722">
    <property type="entry name" value="PolX-like_BBD"/>
</dbReference>
<organism evidence="22 23">
    <name type="scientific">Austropuccinia psidii MF-1</name>
    <dbReference type="NCBI Taxonomy" id="1389203"/>
    <lineage>
        <taxon>Eukaryota</taxon>
        <taxon>Fungi</taxon>
        <taxon>Dikarya</taxon>
        <taxon>Basidiomycota</taxon>
        <taxon>Pucciniomycotina</taxon>
        <taxon>Pucciniomycetes</taxon>
        <taxon>Pucciniales</taxon>
        <taxon>Sphaerophragmiaceae</taxon>
        <taxon>Austropuccinia</taxon>
    </lineage>
</organism>
<evidence type="ECO:0000256" key="15">
    <source>
        <dbReference type="ARBA" id="ARBA00022918"/>
    </source>
</evidence>
<dbReference type="GO" id="GO:0005634">
    <property type="term" value="C:nucleus"/>
    <property type="evidence" value="ECO:0007669"/>
    <property type="project" value="UniProtKB-ARBA"/>
</dbReference>
<dbReference type="PANTHER" id="PTHR42648">
    <property type="entry name" value="TRANSPOSASE, PUTATIVE-RELATED"/>
    <property type="match status" value="1"/>
</dbReference>
<dbReference type="GO" id="GO:0046872">
    <property type="term" value="F:metal ion binding"/>
    <property type="evidence" value="ECO:0007669"/>
    <property type="project" value="UniProtKB-KW"/>
</dbReference>
<evidence type="ECO:0000259" key="21">
    <source>
        <dbReference type="PROSITE" id="PS50994"/>
    </source>
</evidence>
<keyword evidence="11" id="KW-0067">ATP-binding</keyword>
<keyword evidence="7" id="KW-0479">Metal-binding</keyword>
<comment type="function">
    <text evidence="1">The aspartyl protease (PR) mediates the proteolytic cleavages of the Gag and Gag-Pol polyproteins after assembly of the VLP.</text>
</comment>
<evidence type="ECO:0000313" key="23">
    <source>
        <dbReference type="Proteomes" id="UP000765509"/>
    </source>
</evidence>
<evidence type="ECO:0000256" key="11">
    <source>
        <dbReference type="ARBA" id="ARBA00022840"/>
    </source>
</evidence>
<dbReference type="Pfam" id="PF22936">
    <property type="entry name" value="Pol_BBD"/>
    <property type="match status" value="1"/>
</dbReference>
<evidence type="ECO:0000256" key="3">
    <source>
        <dbReference type="ARBA" id="ARBA00022612"/>
    </source>
</evidence>
<keyword evidence="17" id="KW-0917">Virion maturation</keyword>
<keyword evidence="6" id="KW-0540">Nuclease</keyword>
<evidence type="ECO:0000256" key="8">
    <source>
        <dbReference type="ARBA" id="ARBA00022741"/>
    </source>
</evidence>
<dbReference type="Gene3D" id="3.30.420.10">
    <property type="entry name" value="Ribonuclease H-like superfamily/Ribonuclease H"/>
    <property type="match status" value="1"/>
</dbReference>
<dbReference type="InterPro" id="IPR039537">
    <property type="entry name" value="Retrotran_Ty1/copia-like"/>
</dbReference>
<dbReference type="PANTHER" id="PTHR42648:SF11">
    <property type="entry name" value="TRANSPOSON TY4-P GAG-POL POLYPROTEIN"/>
    <property type="match status" value="1"/>
</dbReference>
<dbReference type="Proteomes" id="UP000765509">
    <property type="component" value="Unassembled WGS sequence"/>
</dbReference>
<evidence type="ECO:0000256" key="14">
    <source>
        <dbReference type="ARBA" id="ARBA00022908"/>
    </source>
</evidence>
<dbReference type="GO" id="GO:0003723">
    <property type="term" value="F:RNA binding"/>
    <property type="evidence" value="ECO:0007669"/>
    <property type="project" value="UniProtKB-KW"/>
</dbReference>
<evidence type="ECO:0000256" key="17">
    <source>
        <dbReference type="ARBA" id="ARBA00023113"/>
    </source>
</evidence>
<comment type="caution">
    <text evidence="22">The sequence shown here is derived from an EMBL/GenBank/DDBJ whole genome shotgun (WGS) entry which is preliminary data.</text>
</comment>
<keyword evidence="5" id="KW-0548">Nucleotidyltransferase</keyword>
<protein>
    <recommendedName>
        <fullName evidence="21">Integrase catalytic domain-containing protein</fullName>
    </recommendedName>
</protein>
<evidence type="ECO:0000256" key="1">
    <source>
        <dbReference type="ARBA" id="ARBA00002180"/>
    </source>
</evidence>
<reference evidence="22" key="1">
    <citation type="submission" date="2021-03" db="EMBL/GenBank/DDBJ databases">
        <title>Draft genome sequence of rust myrtle Austropuccinia psidii MF-1, a brazilian biotype.</title>
        <authorList>
            <person name="Quecine M.C."/>
            <person name="Pachon D.M.R."/>
            <person name="Bonatelli M.L."/>
            <person name="Correr F.H."/>
            <person name="Franceschini L.M."/>
            <person name="Leite T.F."/>
            <person name="Margarido G.R.A."/>
            <person name="Almeida C.A."/>
            <person name="Ferrarezi J.A."/>
            <person name="Labate C.A."/>
        </authorList>
    </citation>
    <scope>NUCLEOTIDE SEQUENCE</scope>
    <source>
        <strain evidence="22">MF-1</strain>
    </source>
</reference>
<dbReference type="InterPro" id="IPR001584">
    <property type="entry name" value="Integrase_cat-core"/>
</dbReference>
<keyword evidence="23" id="KW-1185">Reference proteome</keyword>